<evidence type="ECO:0000259" key="1">
    <source>
        <dbReference type="PROSITE" id="PS50883"/>
    </source>
</evidence>
<dbReference type="InterPro" id="IPR035919">
    <property type="entry name" value="EAL_sf"/>
</dbReference>
<dbReference type="OrthoDB" id="7251575at2"/>
<evidence type="ECO:0000313" key="2">
    <source>
        <dbReference type="EMBL" id="OYQ34489.1"/>
    </source>
</evidence>
<dbReference type="CDD" id="cd01948">
    <property type="entry name" value="EAL"/>
    <property type="match status" value="1"/>
</dbReference>
<feature type="domain" description="EAL" evidence="1">
    <location>
        <begin position="129"/>
        <end position="369"/>
    </location>
</feature>
<dbReference type="AlphaFoldDB" id="A0A255YZ85"/>
<gene>
    <name evidence="2" type="ORF">CHU95_10710</name>
</gene>
<keyword evidence="3" id="KW-1185">Reference proteome</keyword>
<sequence>MHKQALILVQQGPVHYHPRRKPMHCPECERIKALVHPANRLLLSPPTSHTRQKLLDIATRRHLTVIPVDDPACLDIRLSRADMDPFLTETNGALSQEETDHCRALLLDGDKEPSLSDYLSTRTLRWLIAAVKGQWLVTMLENDRLFSMLQPICRPDGSIFGYEALLRGREADGDIVSAGSLLSVAAETQLMFTLDLAARREAIKAFAKKRANGAKLFVNFNPSSIYDPAYCLRTTQTFVRELGLTPADIVFEVTETAEVKDQAHLRGILAFYRQSGFRVALDDIGAGFSGLNMLQELRPDYVKIDMALIRGIDQDHYKQSIVRHLVGIAGETGARIVAEGIETEAERGWVREAGADLLQGYLLGRPAPV</sequence>
<organism evidence="2 3">
    <name type="scientific">Niveispirillum lacus</name>
    <dbReference type="NCBI Taxonomy" id="1981099"/>
    <lineage>
        <taxon>Bacteria</taxon>
        <taxon>Pseudomonadati</taxon>
        <taxon>Pseudomonadota</taxon>
        <taxon>Alphaproteobacteria</taxon>
        <taxon>Rhodospirillales</taxon>
        <taxon>Azospirillaceae</taxon>
        <taxon>Niveispirillum</taxon>
    </lineage>
</organism>
<dbReference type="GO" id="GO:0071111">
    <property type="term" value="F:cyclic-guanylate-specific phosphodiesterase activity"/>
    <property type="evidence" value="ECO:0007669"/>
    <property type="project" value="InterPro"/>
</dbReference>
<dbReference type="Gene3D" id="3.20.20.450">
    <property type="entry name" value="EAL domain"/>
    <property type="match status" value="1"/>
</dbReference>
<dbReference type="Pfam" id="PF00563">
    <property type="entry name" value="EAL"/>
    <property type="match status" value="1"/>
</dbReference>
<dbReference type="SMART" id="SM00052">
    <property type="entry name" value="EAL"/>
    <property type="match status" value="1"/>
</dbReference>
<name>A0A255YZ85_9PROT</name>
<dbReference type="EMBL" id="NOXU01000028">
    <property type="protein sequence ID" value="OYQ34489.1"/>
    <property type="molecule type" value="Genomic_DNA"/>
</dbReference>
<dbReference type="InterPro" id="IPR001633">
    <property type="entry name" value="EAL_dom"/>
</dbReference>
<accession>A0A255YZ85</accession>
<evidence type="ECO:0000313" key="3">
    <source>
        <dbReference type="Proteomes" id="UP000216998"/>
    </source>
</evidence>
<proteinExistence type="predicted"/>
<reference evidence="2 3" key="1">
    <citation type="submission" date="2017-07" db="EMBL/GenBank/DDBJ databases">
        <title>Niveispirillum cyanobacteriorum sp. nov., isolated from cyanobacterial aggregates in a eutrophic lake.</title>
        <authorList>
            <person name="Cai H."/>
        </authorList>
    </citation>
    <scope>NUCLEOTIDE SEQUENCE [LARGE SCALE GENOMIC DNA]</scope>
    <source>
        <strain evidence="3">TH1-14</strain>
    </source>
</reference>
<comment type="caution">
    <text evidence="2">The sequence shown here is derived from an EMBL/GenBank/DDBJ whole genome shotgun (WGS) entry which is preliminary data.</text>
</comment>
<dbReference type="PANTHER" id="PTHR33121">
    <property type="entry name" value="CYCLIC DI-GMP PHOSPHODIESTERASE PDEF"/>
    <property type="match status" value="1"/>
</dbReference>
<dbReference type="InterPro" id="IPR050706">
    <property type="entry name" value="Cyclic-di-GMP_PDE-like"/>
</dbReference>
<dbReference type="SUPFAM" id="SSF141868">
    <property type="entry name" value="EAL domain-like"/>
    <property type="match status" value="1"/>
</dbReference>
<dbReference type="Proteomes" id="UP000216998">
    <property type="component" value="Unassembled WGS sequence"/>
</dbReference>
<dbReference type="PROSITE" id="PS50883">
    <property type="entry name" value="EAL"/>
    <property type="match status" value="1"/>
</dbReference>
<dbReference type="PANTHER" id="PTHR33121:SF15">
    <property type="entry name" value="BLUE LIGHT- AND TEMPERATURE-REGULATED ANTIREPRESSOR BLUF"/>
    <property type="match status" value="1"/>
</dbReference>
<protein>
    <recommendedName>
        <fullName evidence="1">EAL domain-containing protein</fullName>
    </recommendedName>
</protein>